<dbReference type="Proteomes" id="UP000266677">
    <property type="component" value="Unassembled WGS sequence"/>
</dbReference>
<organism evidence="1 2">
    <name type="scientific">Nocardia panacis</name>
    <dbReference type="NCBI Taxonomy" id="2340916"/>
    <lineage>
        <taxon>Bacteria</taxon>
        <taxon>Bacillati</taxon>
        <taxon>Actinomycetota</taxon>
        <taxon>Actinomycetes</taxon>
        <taxon>Mycobacteriales</taxon>
        <taxon>Nocardiaceae</taxon>
        <taxon>Nocardia</taxon>
    </lineage>
</organism>
<gene>
    <name evidence="1" type="ORF">D5S18_28315</name>
</gene>
<keyword evidence="2" id="KW-1185">Reference proteome</keyword>
<name>A0A3A4K163_9NOCA</name>
<evidence type="ECO:0000313" key="1">
    <source>
        <dbReference type="EMBL" id="RJO69807.1"/>
    </source>
</evidence>
<accession>A0A3A4K163</accession>
<dbReference type="EMBL" id="QZFU01000041">
    <property type="protein sequence ID" value="RJO69807.1"/>
    <property type="molecule type" value="Genomic_DNA"/>
</dbReference>
<sequence>MAGTTTHRGKPMTIHVFDSSGEAYDHSQWRDDITDGDFLFVPAENVAGWLEKAWPVAATDDEGEFHTIHITARHMFEQQIADVREAFARYMGEDWAWDLNALYDNKLWQPAGL</sequence>
<reference evidence="1 2" key="1">
    <citation type="submission" date="2018-09" db="EMBL/GenBank/DDBJ databases">
        <title>YIM PH21274 draft genome.</title>
        <authorList>
            <person name="Miao C."/>
        </authorList>
    </citation>
    <scope>NUCLEOTIDE SEQUENCE [LARGE SCALE GENOMIC DNA]</scope>
    <source>
        <strain evidence="1 2">YIM PH 21724</strain>
    </source>
</reference>
<proteinExistence type="predicted"/>
<protein>
    <submittedName>
        <fullName evidence="1">Uncharacterized protein</fullName>
    </submittedName>
</protein>
<evidence type="ECO:0000313" key="2">
    <source>
        <dbReference type="Proteomes" id="UP000266677"/>
    </source>
</evidence>
<dbReference type="AlphaFoldDB" id="A0A3A4K163"/>
<comment type="caution">
    <text evidence="1">The sequence shown here is derived from an EMBL/GenBank/DDBJ whole genome shotgun (WGS) entry which is preliminary data.</text>
</comment>